<evidence type="ECO:0000313" key="2">
    <source>
        <dbReference type="Proteomes" id="UP001175271"/>
    </source>
</evidence>
<comment type="caution">
    <text evidence="1">The sequence shown here is derived from an EMBL/GenBank/DDBJ whole genome shotgun (WGS) entry which is preliminary data.</text>
</comment>
<dbReference type="EMBL" id="JAUCMV010000003">
    <property type="protein sequence ID" value="KAK0410528.1"/>
    <property type="molecule type" value="Genomic_DNA"/>
</dbReference>
<dbReference type="Proteomes" id="UP001175271">
    <property type="component" value="Unassembled WGS sequence"/>
</dbReference>
<proteinExistence type="predicted"/>
<reference evidence="1" key="1">
    <citation type="submission" date="2023-06" db="EMBL/GenBank/DDBJ databases">
        <title>Genomic analysis of the entomopathogenic nematode Steinernema hermaphroditum.</title>
        <authorList>
            <person name="Schwarz E.M."/>
            <person name="Heppert J.K."/>
            <person name="Baniya A."/>
            <person name="Schwartz H.T."/>
            <person name="Tan C.-H."/>
            <person name="Antoshechkin I."/>
            <person name="Sternberg P.W."/>
            <person name="Goodrich-Blair H."/>
            <person name="Dillman A.R."/>
        </authorList>
    </citation>
    <scope>NUCLEOTIDE SEQUENCE</scope>
    <source>
        <strain evidence="1">PS9179</strain>
        <tissue evidence="1">Whole animal</tissue>
    </source>
</reference>
<evidence type="ECO:0000313" key="1">
    <source>
        <dbReference type="EMBL" id="KAK0410528.1"/>
    </source>
</evidence>
<name>A0AA39HR41_9BILA</name>
<dbReference type="AlphaFoldDB" id="A0AA39HR41"/>
<protein>
    <submittedName>
        <fullName evidence="1">Uncharacterized protein</fullName>
    </submittedName>
</protein>
<gene>
    <name evidence="1" type="ORF">QR680_005176</name>
</gene>
<accession>A0AA39HR41</accession>
<organism evidence="1 2">
    <name type="scientific">Steinernema hermaphroditum</name>
    <dbReference type="NCBI Taxonomy" id="289476"/>
    <lineage>
        <taxon>Eukaryota</taxon>
        <taxon>Metazoa</taxon>
        <taxon>Ecdysozoa</taxon>
        <taxon>Nematoda</taxon>
        <taxon>Chromadorea</taxon>
        <taxon>Rhabditida</taxon>
        <taxon>Tylenchina</taxon>
        <taxon>Panagrolaimomorpha</taxon>
        <taxon>Strongyloidoidea</taxon>
        <taxon>Steinernematidae</taxon>
        <taxon>Steinernema</taxon>
    </lineage>
</organism>
<keyword evidence="2" id="KW-1185">Reference proteome</keyword>
<sequence length="69" mass="7773">MYQFSGSSCYRRFPLSTEQRDVGSEAGHFGDRTTFADQKHLYPIAHPSKTENMTKAQNQIDAFINGGET</sequence>